<dbReference type="AlphaFoldDB" id="A8MHT8"/>
<keyword evidence="1" id="KW-1133">Transmembrane helix</keyword>
<feature type="transmembrane region" description="Helical" evidence="1">
    <location>
        <begin position="26"/>
        <end position="44"/>
    </location>
</feature>
<name>A8MHT8_ALKOO</name>
<evidence type="ECO:0008006" key="4">
    <source>
        <dbReference type="Google" id="ProtNLM"/>
    </source>
</evidence>
<evidence type="ECO:0000313" key="2">
    <source>
        <dbReference type="EMBL" id="ABW19370.1"/>
    </source>
</evidence>
<dbReference type="OrthoDB" id="1701429at2"/>
<evidence type="ECO:0000256" key="1">
    <source>
        <dbReference type="SAM" id="Phobius"/>
    </source>
</evidence>
<accession>A8MHT8</accession>
<dbReference type="KEGG" id="aoe:Clos_1830"/>
<dbReference type="eggNOG" id="ENOG502ZC7V">
    <property type="taxonomic scope" value="Bacteria"/>
</dbReference>
<keyword evidence="3" id="KW-1185">Reference proteome</keyword>
<protein>
    <recommendedName>
        <fullName evidence="4">DUF4013 domain-containing protein</fullName>
    </recommendedName>
</protein>
<dbReference type="Proteomes" id="UP000000269">
    <property type="component" value="Chromosome"/>
</dbReference>
<feature type="transmembrane region" description="Helical" evidence="1">
    <location>
        <begin position="50"/>
        <end position="72"/>
    </location>
</feature>
<feature type="transmembrane region" description="Helical" evidence="1">
    <location>
        <begin position="172"/>
        <end position="196"/>
    </location>
</feature>
<feature type="transmembrane region" description="Helical" evidence="1">
    <location>
        <begin position="93"/>
        <end position="111"/>
    </location>
</feature>
<keyword evidence="1" id="KW-0472">Membrane</keyword>
<keyword evidence="1" id="KW-0812">Transmembrane</keyword>
<proteinExistence type="predicted"/>
<sequence>MELLRDLFYTNRSIARKTLLSMAKNWPIVFTGFFYSIATIILLLTVQSFWILGGLVWVIATSALISNYLYLINTILNRGYFKFQDFKDGFKPYLRKVWSVLFIGYIANLLLDLVSPMFIASIGPAAFSLIIIVLTYIICNAIPEAIYQKYYGPWETVTYAINFVKENWIEWFIPNIVLLLIFYGITGSSISIFGIVSNVFNYFLSFGASVTSVRGLVIYFLGQLWFSYFMIYRAYLFQELSTSSRRKRLFMREF</sequence>
<dbReference type="HOGENOM" id="CLU_089238_0_0_9"/>
<dbReference type="RefSeq" id="WP_012159682.1">
    <property type="nucleotide sequence ID" value="NC_009922.1"/>
</dbReference>
<feature type="transmembrane region" description="Helical" evidence="1">
    <location>
        <begin position="117"/>
        <end position="139"/>
    </location>
</feature>
<organism evidence="2 3">
    <name type="scientific">Alkaliphilus oremlandii (strain OhILAs)</name>
    <name type="common">Clostridium oremlandii (strain OhILAs)</name>
    <dbReference type="NCBI Taxonomy" id="350688"/>
    <lineage>
        <taxon>Bacteria</taxon>
        <taxon>Bacillati</taxon>
        <taxon>Bacillota</taxon>
        <taxon>Clostridia</taxon>
        <taxon>Peptostreptococcales</taxon>
        <taxon>Natronincolaceae</taxon>
        <taxon>Alkaliphilus</taxon>
    </lineage>
</organism>
<gene>
    <name evidence="2" type="ordered locus">Clos_1830</name>
</gene>
<evidence type="ECO:0000313" key="3">
    <source>
        <dbReference type="Proteomes" id="UP000000269"/>
    </source>
</evidence>
<dbReference type="STRING" id="350688.Clos_1830"/>
<feature type="transmembrane region" description="Helical" evidence="1">
    <location>
        <begin position="216"/>
        <end position="237"/>
    </location>
</feature>
<dbReference type="EMBL" id="CP000853">
    <property type="protein sequence ID" value="ABW19370.1"/>
    <property type="molecule type" value="Genomic_DNA"/>
</dbReference>
<reference evidence="3" key="1">
    <citation type="submission" date="2007-10" db="EMBL/GenBank/DDBJ databases">
        <title>Complete genome of Alkaliphilus oremlandii OhILAs.</title>
        <authorList>
            <person name="Copeland A."/>
            <person name="Lucas S."/>
            <person name="Lapidus A."/>
            <person name="Barry K."/>
            <person name="Detter J.C."/>
            <person name="Glavina del Rio T."/>
            <person name="Hammon N."/>
            <person name="Israni S."/>
            <person name="Dalin E."/>
            <person name="Tice H."/>
            <person name="Pitluck S."/>
            <person name="Chain P."/>
            <person name="Malfatti S."/>
            <person name="Shin M."/>
            <person name="Vergez L."/>
            <person name="Schmutz J."/>
            <person name="Larimer F."/>
            <person name="Land M."/>
            <person name="Hauser L."/>
            <person name="Kyrpides N."/>
            <person name="Mikhailova N."/>
            <person name="Stolz J.F."/>
            <person name="Dawson A."/>
            <person name="Fisher E."/>
            <person name="Crable B."/>
            <person name="Perera E."/>
            <person name="Lisak J."/>
            <person name="Ranganathan M."/>
            <person name="Basu P."/>
            <person name="Richardson P."/>
        </authorList>
    </citation>
    <scope>NUCLEOTIDE SEQUENCE [LARGE SCALE GENOMIC DNA]</scope>
    <source>
        <strain evidence="3">OhILAs</strain>
    </source>
</reference>